<accession>A0AAE1TM66</accession>
<feature type="compositionally biased region" description="Basic and acidic residues" evidence="1">
    <location>
        <begin position="131"/>
        <end position="141"/>
    </location>
</feature>
<evidence type="ECO:0000313" key="3">
    <source>
        <dbReference type="EMBL" id="KAK4290763.1"/>
    </source>
</evidence>
<feature type="compositionally biased region" description="Basic residues" evidence="1">
    <location>
        <begin position="161"/>
        <end position="171"/>
    </location>
</feature>
<dbReference type="InterPro" id="IPR010281">
    <property type="entry name" value="DUF885"/>
</dbReference>
<name>A0AAE1TM66_9EUCA</name>
<organism evidence="3 4">
    <name type="scientific">Petrolisthes manimaculis</name>
    <dbReference type="NCBI Taxonomy" id="1843537"/>
    <lineage>
        <taxon>Eukaryota</taxon>
        <taxon>Metazoa</taxon>
        <taxon>Ecdysozoa</taxon>
        <taxon>Arthropoda</taxon>
        <taxon>Crustacea</taxon>
        <taxon>Multicrustacea</taxon>
        <taxon>Malacostraca</taxon>
        <taxon>Eumalacostraca</taxon>
        <taxon>Eucarida</taxon>
        <taxon>Decapoda</taxon>
        <taxon>Pleocyemata</taxon>
        <taxon>Anomura</taxon>
        <taxon>Galatheoidea</taxon>
        <taxon>Porcellanidae</taxon>
        <taxon>Petrolisthes</taxon>
    </lineage>
</organism>
<dbReference type="Pfam" id="PF05960">
    <property type="entry name" value="DUF885"/>
    <property type="match status" value="2"/>
</dbReference>
<feature type="compositionally biased region" description="Basic residues" evidence="1">
    <location>
        <begin position="142"/>
        <end position="152"/>
    </location>
</feature>
<evidence type="ECO:0000313" key="4">
    <source>
        <dbReference type="Proteomes" id="UP001292094"/>
    </source>
</evidence>
<sequence length="1163" mass="131704">MMFVRITTVVVVVLVLLVSSLTQAQRAQRENNNNKACDKGEECVKKTDCGKNINIIRFCDDNNNNMVCCPSNNRKRTSAGFNKDNKSVKSKGKNRLMALEKEERKEKRKEAKENRNERNEKMRKGNRRMKNRDEDDKEMRKGKERRRQKTKKNRNESDKKLGKRKKKKSRKGAKENRDEGDQKIGKGKRRKVKNGRGKGKEEEIRNEKNKERRNKKFGKTRKGAAKNKKMSKGSKKMSKGNKKKMITERKQKKNAKDRKKEERMRKRGKKKMKSTKGKMTLRKGGEEGEEENPQQKDLEDNDAKLAISHPTCGGKCGKKKTRGICTPENKCKRGTFVLNPECASVVKSYGGPPCGCCIIHKPVICKTRGKCRKKGGTCKEICDDGQVVGSKCGKGCVCCHDANKCELTTKCKKKKGKCVSKDECDTKKKKFKTKLCKSDSNSGDCGCCFKKKKKKDSWERPIKNGCIVKGKKPCKCCAPECIISPECEKWGGFCVSDTDDILWKCMAPNYTIGDLKLMELRTRAMAEMGASYDIKQFHEVVLESVGPLDLVEDEVEAWINSVCLTMGTILFSNLTVCVSVLTLCVVLVPGSASDAKLSPELQQLVDDYFNWRVQDMPQFATFIGIHDYDDLLDDMSLPAYQSRYNKSQEFLVEAEALEPNLSLHSDLTNLRVLKDELLTYIEGYPFQGFLVPLNYMEGPHVDLTHIISWMVFETPQDYEKLLSRYGRLPEQLVQIQALMEEGEAVGFLNHAISMNSVVAGLDGFVVSVAEDSPLWSPLTTFPDNFTQEQITDFQTRGAAIITGQVAPAFQQLRDYVSTYTTRPDIAITSLPNGAAIYRQLLRFHTSTSLTPEEIHQTGLDEVTRIEGEMAKIVSELGYNMTVPEFSAMIKNDSTFYYDNADDLLAGFQDLVYNVITPQVPLVFTNIPQAELSVVADPSPGGTGAFYLSGSFDGSRPGVFYVNTYHYDESPKYQMRTLSMHEGNPGHHLQGSHSIESSNMPYFRRVTDDRNYYQAPSRFPMFTAFIEGWGLYAESLGYEMSLYDDPYDSYGHYSEEIFRACRLVVDTGMHALGWSWQEAVDFMVLHTASNRVEIENEVNRYVTWPGQAVAYKIGDLKFLELRTRAMAEMGASYDIKQFHEVVLESVGPLDLVEDEIDAWINSVL</sequence>
<dbReference type="PANTHER" id="PTHR33361">
    <property type="entry name" value="GLR0591 PROTEIN"/>
    <property type="match status" value="1"/>
</dbReference>
<protein>
    <submittedName>
        <fullName evidence="3">Uncharacterized protein</fullName>
    </submittedName>
</protein>
<dbReference type="EMBL" id="JAWZYT010005374">
    <property type="protein sequence ID" value="KAK4290763.1"/>
    <property type="molecule type" value="Genomic_DNA"/>
</dbReference>
<keyword evidence="4" id="KW-1185">Reference proteome</keyword>
<feature type="compositionally biased region" description="Basic residues" evidence="1">
    <location>
        <begin position="265"/>
        <end position="281"/>
    </location>
</feature>
<feature type="signal peptide" evidence="2">
    <location>
        <begin position="1"/>
        <end position="24"/>
    </location>
</feature>
<comment type="caution">
    <text evidence="3">The sequence shown here is derived from an EMBL/GenBank/DDBJ whole genome shotgun (WGS) entry which is preliminary data.</text>
</comment>
<gene>
    <name evidence="3" type="ORF">Pmani_036363</name>
</gene>
<feature type="compositionally biased region" description="Basic residues" evidence="1">
    <location>
        <begin position="185"/>
        <end position="197"/>
    </location>
</feature>
<evidence type="ECO:0000256" key="2">
    <source>
        <dbReference type="SAM" id="SignalP"/>
    </source>
</evidence>
<feature type="compositionally biased region" description="Basic and acidic residues" evidence="1">
    <location>
        <begin position="172"/>
        <end position="184"/>
    </location>
</feature>
<feature type="compositionally biased region" description="Basic and acidic residues" evidence="1">
    <location>
        <begin position="198"/>
        <end position="210"/>
    </location>
</feature>
<dbReference type="Proteomes" id="UP001292094">
    <property type="component" value="Unassembled WGS sequence"/>
</dbReference>
<evidence type="ECO:0000256" key="1">
    <source>
        <dbReference type="SAM" id="MobiDB-lite"/>
    </source>
</evidence>
<feature type="chain" id="PRO_5042223963" evidence="2">
    <location>
        <begin position="25"/>
        <end position="1163"/>
    </location>
</feature>
<dbReference type="PANTHER" id="PTHR33361:SF2">
    <property type="entry name" value="DUF885 DOMAIN-CONTAINING PROTEIN"/>
    <property type="match status" value="1"/>
</dbReference>
<reference evidence="3" key="1">
    <citation type="submission" date="2023-11" db="EMBL/GenBank/DDBJ databases">
        <title>Genome assemblies of two species of porcelain crab, Petrolisthes cinctipes and Petrolisthes manimaculis (Anomura: Porcellanidae).</title>
        <authorList>
            <person name="Angst P."/>
        </authorList>
    </citation>
    <scope>NUCLEOTIDE SEQUENCE</scope>
    <source>
        <strain evidence="3">PB745_02</strain>
        <tissue evidence="3">Gill</tissue>
    </source>
</reference>
<feature type="region of interest" description="Disordered" evidence="1">
    <location>
        <begin position="72"/>
        <end position="300"/>
    </location>
</feature>
<dbReference type="AlphaFoldDB" id="A0AAE1TM66"/>
<proteinExistence type="predicted"/>
<feature type="compositionally biased region" description="Basic residues" evidence="1">
    <location>
        <begin position="211"/>
        <end position="257"/>
    </location>
</feature>
<keyword evidence="2" id="KW-0732">Signal</keyword>
<feature type="compositionally biased region" description="Basic and acidic residues" evidence="1">
    <location>
        <begin position="98"/>
        <end position="123"/>
    </location>
</feature>